<dbReference type="Proteomes" id="UP001224122">
    <property type="component" value="Unassembled WGS sequence"/>
</dbReference>
<keyword evidence="2" id="KW-1185">Reference proteome</keyword>
<gene>
    <name evidence="1" type="ORF">J2S10_004616</name>
</gene>
<proteinExistence type="predicted"/>
<comment type="caution">
    <text evidence="1">The sequence shown here is derived from an EMBL/GenBank/DDBJ whole genome shotgun (WGS) entry which is preliminary data.</text>
</comment>
<protein>
    <submittedName>
        <fullName evidence="1">Uncharacterized protein</fullName>
    </submittedName>
</protein>
<evidence type="ECO:0000313" key="2">
    <source>
        <dbReference type="Proteomes" id="UP001224122"/>
    </source>
</evidence>
<accession>A0ABT9Y0Q0</accession>
<sequence length="136" mass="15844">MENKIETVYILENPEKKIIKFATGTQLAYENIIKDVFGVACVKDLQLMIQFNKSFQDSICHKHGIRENKITIDKILRIASKQEILLLKNQLIENNDKPLEKDFSVPRPFERFIKLQEGIFKWDEKNSSYNSVNLGA</sequence>
<evidence type="ECO:0000313" key="1">
    <source>
        <dbReference type="EMBL" id="MDQ0201410.1"/>
    </source>
</evidence>
<organism evidence="1 2">
    <name type="scientific">Neobacillus ginsengisoli</name>
    <dbReference type="NCBI Taxonomy" id="904295"/>
    <lineage>
        <taxon>Bacteria</taxon>
        <taxon>Bacillati</taxon>
        <taxon>Bacillota</taxon>
        <taxon>Bacilli</taxon>
        <taxon>Bacillales</taxon>
        <taxon>Bacillaceae</taxon>
        <taxon>Neobacillus</taxon>
    </lineage>
</organism>
<reference evidence="1 2" key="1">
    <citation type="submission" date="2023-07" db="EMBL/GenBank/DDBJ databases">
        <title>Genomic Encyclopedia of Type Strains, Phase IV (KMG-IV): sequencing the most valuable type-strain genomes for metagenomic binning, comparative biology and taxonomic classification.</title>
        <authorList>
            <person name="Goeker M."/>
        </authorList>
    </citation>
    <scope>NUCLEOTIDE SEQUENCE [LARGE SCALE GENOMIC DNA]</scope>
    <source>
        <strain evidence="1 2">DSM 27594</strain>
    </source>
</reference>
<name>A0ABT9Y0Q0_9BACI</name>
<dbReference type="EMBL" id="JAUSTW010000009">
    <property type="protein sequence ID" value="MDQ0201410.1"/>
    <property type="molecule type" value="Genomic_DNA"/>
</dbReference>